<evidence type="ECO:0000259" key="1">
    <source>
        <dbReference type="Pfam" id="PF13156"/>
    </source>
</evidence>
<evidence type="ECO:0000313" key="3">
    <source>
        <dbReference type="Proteomes" id="UP000249645"/>
    </source>
</evidence>
<dbReference type="AlphaFoldDB" id="A0A2W5EZW4"/>
<dbReference type="Pfam" id="PF13156">
    <property type="entry name" value="Mrr_cat_2"/>
    <property type="match status" value="1"/>
</dbReference>
<dbReference type="Gene3D" id="3.40.1350.10">
    <property type="match status" value="1"/>
</dbReference>
<feature type="domain" description="Mrr-like" evidence="1">
    <location>
        <begin position="35"/>
        <end position="134"/>
    </location>
</feature>
<dbReference type="GO" id="GO:0003676">
    <property type="term" value="F:nucleic acid binding"/>
    <property type="evidence" value="ECO:0007669"/>
    <property type="project" value="InterPro"/>
</dbReference>
<dbReference type="EMBL" id="QFOI01000209">
    <property type="protein sequence ID" value="PZP46870.1"/>
    <property type="molecule type" value="Genomic_DNA"/>
</dbReference>
<reference evidence="2 3" key="1">
    <citation type="submission" date="2017-11" db="EMBL/GenBank/DDBJ databases">
        <title>Infants hospitalized years apart are colonized by the same room-sourced microbial strains.</title>
        <authorList>
            <person name="Brooks B."/>
            <person name="Olm M.R."/>
            <person name="Firek B.A."/>
            <person name="Baker R."/>
            <person name="Thomas B.C."/>
            <person name="Morowitz M.J."/>
            <person name="Banfield J.F."/>
        </authorList>
    </citation>
    <scope>NUCLEOTIDE SEQUENCE [LARGE SCALE GENOMIC DNA]</scope>
    <source>
        <strain evidence="2">S2_009_000_R2_76</strain>
    </source>
</reference>
<dbReference type="CDD" id="cd22333">
    <property type="entry name" value="LlaBIII_nuclease-like"/>
    <property type="match status" value="1"/>
</dbReference>
<proteinExistence type="predicted"/>
<accession>A0A2W5EZW4</accession>
<name>A0A2W5EZW4_9SPHI</name>
<comment type="caution">
    <text evidence="2">The sequence shown here is derived from an EMBL/GenBank/DDBJ whole genome shotgun (WGS) entry which is preliminary data.</text>
</comment>
<dbReference type="InterPro" id="IPR011335">
    <property type="entry name" value="Restrct_endonuc-II-like"/>
</dbReference>
<sequence>MAGFKEILEKYRKISFSQKDKGERFERLMKAYLLTDPKYAYKFKKVWLWNEFPSKVDIGGSDTGIDLVALTNDGDYWAIQCKFFDEKTTIDKKAVDTFMSTSGRSFKDVNTLQTVKFVQRLWISTTSKWTDNAVTSGLLSSNI</sequence>
<dbReference type="Proteomes" id="UP000249645">
    <property type="component" value="Unassembled WGS sequence"/>
</dbReference>
<protein>
    <recommendedName>
        <fullName evidence="1">Mrr-like domain-containing protein</fullName>
    </recommendedName>
</protein>
<dbReference type="SUPFAM" id="SSF52980">
    <property type="entry name" value="Restriction endonuclease-like"/>
    <property type="match status" value="1"/>
</dbReference>
<gene>
    <name evidence="2" type="ORF">DI598_11640</name>
</gene>
<organism evidence="2 3">
    <name type="scientific">Pseudopedobacter saltans</name>
    <dbReference type="NCBI Taxonomy" id="151895"/>
    <lineage>
        <taxon>Bacteria</taxon>
        <taxon>Pseudomonadati</taxon>
        <taxon>Bacteroidota</taxon>
        <taxon>Sphingobacteriia</taxon>
        <taxon>Sphingobacteriales</taxon>
        <taxon>Sphingobacteriaceae</taxon>
        <taxon>Pseudopedobacter</taxon>
    </lineage>
</organism>
<dbReference type="InterPro" id="IPR011856">
    <property type="entry name" value="tRNA_endonuc-like_dom_sf"/>
</dbReference>
<evidence type="ECO:0000313" key="2">
    <source>
        <dbReference type="EMBL" id="PZP46870.1"/>
    </source>
</evidence>
<dbReference type="InterPro" id="IPR039442">
    <property type="entry name" value="Mrr-like_dom"/>
</dbReference>